<dbReference type="InterPro" id="IPR051913">
    <property type="entry name" value="GH2_Domain-Containing"/>
</dbReference>
<feature type="domain" description="Glycoside hydrolase family 5" evidence="5">
    <location>
        <begin position="229"/>
        <end position="467"/>
    </location>
</feature>
<dbReference type="InterPro" id="IPR017853">
    <property type="entry name" value="GH"/>
</dbReference>
<evidence type="ECO:0000256" key="4">
    <source>
        <dbReference type="SAM" id="Phobius"/>
    </source>
</evidence>
<dbReference type="SUPFAM" id="SSF51445">
    <property type="entry name" value="(Trans)glycosidases"/>
    <property type="match status" value="1"/>
</dbReference>
<keyword evidence="7" id="KW-1185">Reference proteome</keyword>
<dbReference type="Gene3D" id="3.20.20.80">
    <property type="entry name" value="Glycosidases"/>
    <property type="match status" value="1"/>
</dbReference>
<evidence type="ECO:0000256" key="2">
    <source>
        <dbReference type="ARBA" id="ARBA00023295"/>
    </source>
</evidence>
<feature type="transmembrane region" description="Helical" evidence="4">
    <location>
        <begin position="7"/>
        <end position="34"/>
    </location>
</feature>
<dbReference type="OrthoDB" id="9774262at2"/>
<dbReference type="GO" id="GO:0004553">
    <property type="term" value="F:hydrolase activity, hydrolyzing O-glycosyl compounds"/>
    <property type="evidence" value="ECO:0007669"/>
    <property type="project" value="InterPro"/>
</dbReference>
<keyword evidence="4" id="KW-1133">Transmembrane helix</keyword>
<protein>
    <submittedName>
        <fullName evidence="6">Glycosyl hydrolase family 5</fullName>
    </submittedName>
</protein>
<dbReference type="GO" id="GO:0000272">
    <property type="term" value="P:polysaccharide catabolic process"/>
    <property type="evidence" value="ECO:0007669"/>
    <property type="project" value="InterPro"/>
</dbReference>
<proteinExistence type="inferred from homology"/>
<dbReference type="PANTHER" id="PTHR42732">
    <property type="entry name" value="BETA-GALACTOSIDASE"/>
    <property type="match status" value="1"/>
</dbReference>
<dbReference type="AlphaFoldDB" id="A0A3B0C770"/>
<accession>A0A3B0C770</accession>
<keyword evidence="2 3" id="KW-0326">Glycosidase</keyword>
<dbReference type="InterPro" id="IPR001547">
    <property type="entry name" value="Glyco_hydro_5"/>
</dbReference>
<dbReference type="PANTHER" id="PTHR42732:SF2">
    <property type="entry name" value="BETA-MANNOSIDASE"/>
    <property type="match status" value="1"/>
</dbReference>
<gene>
    <name evidence="6" type="ORF">D7Z94_18145</name>
</gene>
<dbReference type="RefSeq" id="WP_120712968.1">
    <property type="nucleotide sequence ID" value="NZ_RBCJ01000003.1"/>
</dbReference>
<keyword evidence="4" id="KW-0812">Transmembrane</keyword>
<organism evidence="6 7">
    <name type="scientific">Ulvibacterium marinum</name>
    <dbReference type="NCBI Taxonomy" id="2419782"/>
    <lineage>
        <taxon>Bacteria</taxon>
        <taxon>Pseudomonadati</taxon>
        <taxon>Bacteroidota</taxon>
        <taxon>Flavobacteriia</taxon>
        <taxon>Flavobacteriales</taxon>
        <taxon>Flavobacteriaceae</taxon>
        <taxon>Ulvibacterium</taxon>
    </lineage>
</organism>
<evidence type="ECO:0000259" key="5">
    <source>
        <dbReference type="Pfam" id="PF00150"/>
    </source>
</evidence>
<evidence type="ECO:0000256" key="3">
    <source>
        <dbReference type="RuleBase" id="RU361153"/>
    </source>
</evidence>
<comment type="caution">
    <text evidence="6">The sequence shown here is derived from an EMBL/GenBank/DDBJ whole genome shotgun (WGS) entry which is preliminary data.</text>
</comment>
<name>A0A3B0C770_9FLAO</name>
<evidence type="ECO:0000313" key="6">
    <source>
        <dbReference type="EMBL" id="RKN80159.1"/>
    </source>
</evidence>
<keyword evidence="1 3" id="KW-0378">Hydrolase</keyword>
<sequence>MKVNRTLYRILLILSFLAVNGLILFGIGAVWSYLNTGADRSNMLHVSKELSADYLPKVVWETLSNEGRPMETQTLKEIERDYLKAWRVRNLALETNNLYGIADYYTDSARVKLNNILDFNKANNSTLKTTTLQHNPKLEFYSADGKIVVLTDRNVERYEKIYVEDKLILEQKNTSSYQVMLLLEDGFWRIRHMVERPSTQEKTQSSLKNAPSVTSISKIKGINYYPQKNPWNMFGMQFNDSIINADFIRIKKLNLNTVRIFVPYMDFGKSEVRKDRLERLEQTLDLAEKNGLKVMVTLFDFYGDYAIHNWTLTHRHAEQIVKALKGHEALLAWDIKNEPDLDFDSRGQERVMAWLAQMISEIKTWDTEHPVTIGWSNPAAAEHLSERVDFVSFHYYLNPTNFSEALTRLKTAVPNKPILLQEYGYSSYDGLWNLYLGSEETQATYFTQMQETLKTQDLPFMFWTLHDFEAIPEAVVGSLPWRTGKQRHFGIIDKEGQPKTAYTVFDVTD</sequence>
<dbReference type="Pfam" id="PF00150">
    <property type="entry name" value="Cellulase"/>
    <property type="match status" value="1"/>
</dbReference>
<keyword evidence="4" id="KW-0472">Membrane</keyword>
<reference evidence="6 7" key="1">
    <citation type="submission" date="2018-10" db="EMBL/GenBank/DDBJ databases">
        <title>Ulvibacterium marinum gen. nov., sp. nov., a novel marine bacterium of the family Flavobacteriaceae, isolated from a culture of the green alga Ulva prolifera.</title>
        <authorList>
            <person name="Zhang Z."/>
        </authorList>
    </citation>
    <scope>NUCLEOTIDE SEQUENCE [LARGE SCALE GENOMIC DNA]</scope>
    <source>
        <strain evidence="6 7">CCMM003</strain>
    </source>
</reference>
<dbReference type="EMBL" id="RBCJ01000003">
    <property type="protein sequence ID" value="RKN80159.1"/>
    <property type="molecule type" value="Genomic_DNA"/>
</dbReference>
<comment type="similarity">
    <text evidence="3">Belongs to the glycosyl hydrolase 5 (cellulase A) family.</text>
</comment>
<evidence type="ECO:0000313" key="7">
    <source>
        <dbReference type="Proteomes" id="UP000276603"/>
    </source>
</evidence>
<evidence type="ECO:0000256" key="1">
    <source>
        <dbReference type="ARBA" id="ARBA00022801"/>
    </source>
</evidence>
<dbReference type="Proteomes" id="UP000276603">
    <property type="component" value="Unassembled WGS sequence"/>
</dbReference>